<keyword evidence="1" id="KW-0472">Membrane</keyword>
<evidence type="ECO:0000313" key="3">
    <source>
        <dbReference type="Proteomes" id="UP001600165"/>
    </source>
</evidence>
<dbReference type="RefSeq" id="WP_377961145.1">
    <property type="nucleotide sequence ID" value="NZ_JBHZOL010000019.1"/>
</dbReference>
<evidence type="ECO:0000256" key="1">
    <source>
        <dbReference type="SAM" id="Phobius"/>
    </source>
</evidence>
<organism evidence="2 3">
    <name type="scientific">Almyronema epifaneia S1</name>
    <dbReference type="NCBI Taxonomy" id="2991925"/>
    <lineage>
        <taxon>Bacteria</taxon>
        <taxon>Bacillati</taxon>
        <taxon>Cyanobacteriota</taxon>
        <taxon>Cyanophyceae</taxon>
        <taxon>Nodosilineales</taxon>
        <taxon>Nodosilineaceae</taxon>
        <taxon>Almyronema</taxon>
        <taxon>Almyronema epifaneia</taxon>
    </lineage>
</organism>
<gene>
    <name evidence="2" type="ORF">ACFVKH_02465</name>
</gene>
<keyword evidence="1" id="KW-0812">Transmembrane</keyword>
<evidence type="ECO:0000313" key="2">
    <source>
        <dbReference type="EMBL" id="MFE4105124.1"/>
    </source>
</evidence>
<proteinExistence type="predicted"/>
<name>A0ABW6IAG3_9CYAN</name>
<keyword evidence="1" id="KW-1133">Transmembrane helix</keyword>
<feature type="transmembrane region" description="Helical" evidence="1">
    <location>
        <begin position="20"/>
        <end position="38"/>
    </location>
</feature>
<sequence length="112" mass="12203">MLRQNASNVQPIGQLNSSYFLLSAIALAATTFTTGFGLTRHFIAHQAIAANTTIPGKQLAQQLTPTIWKNTNLQLTVANNRLLVATPPFASSEKAHRWGDRFATTEAANFSF</sequence>
<dbReference type="EMBL" id="JBHZOL010000019">
    <property type="protein sequence ID" value="MFE4105124.1"/>
    <property type="molecule type" value="Genomic_DNA"/>
</dbReference>
<accession>A0ABW6IAG3</accession>
<reference evidence="2 3" key="1">
    <citation type="submission" date="2024-10" db="EMBL/GenBank/DDBJ databases">
        <authorList>
            <person name="Ratan Roy A."/>
            <person name="Morales Sandoval P.H."/>
            <person name="De Los Santos Villalobos S."/>
            <person name="Chakraborty S."/>
            <person name="Mukherjee J."/>
        </authorList>
    </citation>
    <scope>NUCLEOTIDE SEQUENCE [LARGE SCALE GENOMIC DNA]</scope>
    <source>
        <strain evidence="2 3">S1</strain>
    </source>
</reference>
<comment type="caution">
    <text evidence="2">The sequence shown here is derived from an EMBL/GenBank/DDBJ whole genome shotgun (WGS) entry which is preliminary data.</text>
</comment>
<keyword evidence="3" id="KW-1185">Reference proteome</keyword>
<dbReference type="Proteomes" id="UP001600165">
    <property type="component" value="Unassembled WGS sequence"/>
</dbReference>
<protein>
    <submittedName>
        <fullName evidence="2">Uncharacterized protein</fullName>
    </submittedName>
</protein>